<dbReference type="KEGG" id="schv:BRCON_0196"/>
<organism evidence="2 3">
    <name type="scientific">Sumerlaea chitinivorans</name>
    <dbReference type="NCBI Taxonomy" id="2250252"/>
    <lineage>
        <taxon>Bacteria</taxon>
        <taxon>Candidatus Sumerlaeota</taxon>
        <taxon>Candidatus Sumerlaeia</taxon>
        <taxon>Candidatus Sumerlaeales</taxon>
        <taxon>Candidatus Sumerlaeaceae</taxon>
        <taxon>Candidatus Sumerlaea</taxon>
    </lineage>
</organism>
<sequence>MEMLQEKTRGNLTTEEAAFLADALHECRMAFVRAVDEEAKTNPKEKTSATESSGSPGGDEPSEVAAGEAQAAAKATATSSSGAPLDSNGG</sequence>
<dbReference type="InterPro" id="IPR014995">
    <property type="entry name" value="DUF1844"/>
</dbReference>
<reference evidence="2 3" key="1">
    <citation type="submission" date="2018-05" db="EMBL/GenBank/DDBJ databases">
        <title>A metagenomic window into the 2 km-deep terrestrial subsurface aquifer revealed taxonomically and functionally diverse microbial community comprising novel uncultured bacterial lineages.</title>
        <authorList>
            <person name="Kadnikov V.V."/>
            <person name="Mardanov A.V."/>
            <person name="Beletsky A.V."/>
            <person name="Banks D."/>
            <person name="Pimenov N.V."/>
            <person name="Frank Y.A."/>
            <person name="Karnachuk O.V."/>
            <person name="Ravin N.V."/>
        </authorList>
    </citation>
    <scope>NUCLEOTIDE SEQUENCE [LARGE SCALE GENOMIC DNA]</scope>
    <source>
        <strain evidence="2">BY</strain>
    </source>
</reference>
<dbReference type="AlphaFoldDB" id="A0A2Z4Y2Q0"/>
<feature type="region of interest" description="Disordered" evidence="1">
    <location>
        <begin position="36"/>
        <end position="90"/>
    </location>
</feature>
<evidence type="ECO:0000313" key="3">
    <source>
        <dbReference type="Proteomes" id="UP000262583"/>
    </source>
</evidence>
<accession>A0A2Z4Y2Q0</accession>
<evidence type="ECO:0000313" key="2">
    <source>
        <dbReference type="EMBL" id="AXA34973.1"/>
    </source>
</evidence>
<dbReference type="Pfam" id="PF08899">
    <property type="entry name" value="DUF1844"/>
    <property type="match status" value="1"/>
</dbReference>
<name>A0A2Z4Y2Q0_SUMC1</name>
<feature type="compositionally biased region" description="Low complexity" evidence="1">
    <location>
        <begin position="63"/>
        <end position="83"/>
    </location>
</feature>
<evidence type="ECO:0000256" key="1">
    <source>
        <dbReference type="SAM" id="MobiDB-lite"/>
    </source>
</evidence>
<feature type="compositionally biased region" description="Basic and acidic residues" evidence="1">
    <location>
        <begin position="36"/>
        <end position="48"/>
    </location>
</feature>
<proteinExistence type="predicted"/>
<protein>
    <submittedName>
        <fullName evidence="2">Uncharacterized protein</fullName>
    </submittedName>
</protein>
<gene>
    <name evidence="2" type="ORF">BRCON_0196</name>
</gene>
<dbReference type="EMBL" id="CP030759">
    <property type="protein sequence ID" value="AXA34973.1"/>
    <property type="molecule type" value="Genomic_DNA"/>
</dbReference>
<dbReference type="Proteomes" id="UP000262583">
    <property type="component" value="Chromosome"/>
</dbReference>